<dbReference type="AlphaFoldDB" id="A0A1G8WLI1"/>
<evidence type="ECO:0000256" key="4">
    <source>
        <dbReference type="ARBA" id="ARBA00022989"/>
    </source>
</evidence>
<dbReference type="HAMAP" id="MF_00454">
    <property type="entry name" value="FluC"/>
    <property type="match status" value="1"/>
</dbReference>
<comment type="similarity">
    <text evidence="6 8">Belongs to the fluoride channel Fluc/FEX (TC 1.A.43) family.</text>
</comment>
<reference evidence="9 10" key="1">
    <citation type="submission" date="2016-10" db="EMBL/GenBank/DDBJ databases">
        <authorList>
            <person name="de Groot N.N."/>
        </authorList>
    </citation>
    <scope>NUCLEOTIDE SEQUENCE [LARGE SCALE GENOMIC DNA]</scope>
    <source>
        <strain evidence="9 10">IBRC-M10015</strain>
    </source>
</reference>
<dbReference type="Pfam" id="PF02537">
    <property type="entry name" value="CRCB"/>
    <property type="match status" value="1"/>
</dbReference>
<name>A0A1G8WLI1_9EURY</name>
<comment type="subcellular location">
    <subcellularLocation>
        <location evidence="1 8">Cell membrane</location>
        <topology evidence="1 8">Multi-pass membrane protein</topology>
    </subcellularLocation>
</comment>
<evidence type="ECO:0000313" key="10">
    <source>
        <dbReference type="Proteomes" id="UP000198856"/>
    </source>
</evidence>
<evidence type="ECO:0000256" key="5">
    <source>
        <dbReference type="ARBA" id="ARBA00023136"/>
    </source>
</evidence>
<dbReference type="OrthoDB" id="253428at2157"/>
<keyword evidence="8" id="KW-0407">Ion channel</keyword>
<dbReference type="RefSeq" id="WP_092702669.1">
    <property type="nucleotide sequence ID" value="NZ_FNFC01000009.1"/>
</dbReference>
<keyword evidence="5 8" id="KW-0472">Membrane</keyword>
<gene>
    <name evidence="8" type="primary">fluC</name>
    <name evidence="8" type="synonym">crcB</name>
    <name evidence="9" type="ORF">SAMN05216226_10960</name>
</gene>
<protein>
    <recommendedName>
        <fullName evidence="8">Fluoride-specific ion channel FluC</fullName>
    </recommendedName>
</protein>
<keyword evidence="8" id="KW-0813">Transport</keyword>
<comment type="caution">
    <text evidence="8">Lacks conserved residue(s) required for the propagation of feature annotation.</text>
</comment>
<keyword evidence="4 8" id="KW-1133">Transmembrane helix</keyword>
<proteinExistence type="inferred from homology"/>
<evidence type="ECO:0000256" key="7">
    <source>
        <dbReference type="ARBA" id="ARBA00035585"/>
    </source>
</evidence>
<keyword evidence="8" id="KW-0406">Ion transport</keyword>
<sequence length="122" mass="12428">MTQSSRSAFALIAVGGFVGAAGRHVLAVSLPTAFPWGTLAANALGAFLLGALVSDRRLADRLSAQTHLLVGTGFCSSVTTYSTFAAQTVSLSPTLAVTNVAANYVLGFAAVLFGHAVARWGT</sequence>
<dbReference type="GO" id="GO:0140114">
    <property type="term" value="P:cellular detoxification of fluoride"/>
    <property type="evidence" value="ECO:0007669"/>
    <property type="project" value="UniProtKB-UniRule"/>
</dbReference>
<accession>A0A1G8WLI1</accession>
<keyword evidence="10" id="KW-1185">Reference proteome</keyword>
<evidence type="ECO:0000256" key="3">
    <source>
        <dbReference type="ARBA" id="ARBA00022692"/>
    </source>
</evidence>
<dbReference type="PANTHER" id="PTHR28259">
    <property type="entry name" value="FLUORIDE EXPORT PROTEIN 1-RELATED"/>
    <property type="match status" value="1"/>
</dbReference>
<comment type="function">
    <text evidence="8">Fluoride-specific ion channel. Important for reducing fluoride concentration in the cell, thus reducing its toxicity.</text>
</comment>
<dbReference type="PANTHER" id="PTHR28259:SF1">
    <property type="entry name" value="FLUORIDE EXPORT PROTEIN 1-RELATED"/>
    <property type="match status" value="1"/>
</dbReference>
<organism evidence="9 10">
    <name type="scientific">Halovenus aranensis</name>
    <dbReference type="NCBI Taxonomy" id="890420"/>
    <lineage>
        <taxon>Archaea</taxon>
        <taxon>Methanobacteriati</taxon>
        <taxon>Methanobacteriota</taxon>
        <taxon>Stenosarchaea group</taxon>
        <taxon>Halobacteria</taxon>
        <taxon>Halobacteriales</taxon>
        <taxon>Haloarculaceae</taxon>
        <taxon>Halovenus</taxon>
    </lineage>
</organism>
<dbReference type="STRING" id="890420.SAMN05216226_10960"/>
<evidence type="ECO:0000256" key="2">
    <source>
        <dbReference type="ARBA" id="ARBA00022475"/>
    </source>
</evidence>
<evidence type="ECO:0000256" key="8">
    <source>
        <dbReference type="HAMAP-Rule" id="MF_00454"/>
    </source>
</evidence>
<comment type="catalytic activity">
    <reaction evidence="7">
        <text>fluoride(in) = fluoride(out)</text>
        <dbReference type="Rhea" id="RHEA:76159"/>
        <dbReference type="ChEBI" id="CHEBI:17051"/>
    </reaction>
    <physiologicalReaction direction="left-to-right" evidence="7">
        <dbReference type="Rhea" id="RHEA:76160"/>
    </physiologicalReaction>
</comment>
<dbReference type="GO" id="GO:0062054">
    <property type="term" value="F:fluoride channel activity"/>
    <property type="evidence" value="ECO:0007669"/>
    <property type="project" value="UniProtKB-UniRule"/>
</dbReference>
<dbReference type="Proteomes" id="UP000198856">
    <property type="component" value="Unassembled WGS sequence"/>
</dbReference>
<dbReference type="InterPro" id="IPR003691">
    <property type="entry name" value="FluC"/>
</dbReference>
<evidence type="ECO:0000313" key="9">
    <source>
        <dbReference type="EMBL" id="SDJ78450.1"/>
    </source>
</evidence>
<feature type="transmembrane region" description="Helical" evidence="8">
    <location>
        <begin position="66"/>
        <end position="84"/>
    </location>
</feature>
<keyword evidence="3 8" id="KW-0812">Transmembrane</keyword>
<keyword evidence="2 8" id="KW-1003">Cell membrane</keyword>
<feature type="transmembrane region" description="Helical" evidence="8">
    <location>
        <begin position="33"/>
        <end position="54"/>
    </location>
</feature>
<dbReference type="GO" id="GO:0005886">
    <property type="term" value="C:plasma membrane"/>
    <property type="evidence" value="ECO:0007669"/>
    <property type="project" value="UniProtKB-SubCell"/>
</dbReference>
<evidence type="ECO:0000256" key="1">
    <source>
        <dbReference type="ARBA" id="ARBA00004651"/>
    </source>
</evidence>
<dbReference type="EMBL" id="FNFC01000009">
    <property type="protein sequence ID" value="SDJ78450.1"/>
    <property type="molecule type" value="Genomic_DNA"/>
</dbReference>
<evidence type="ECO:0000256" key="6">
    <source>
        <dbReference type="ARBA" id="ARBA00035120"/>
    </source>
</evidence>
<feature type="transmembrane region" description="Helical" evidence="8">
    <location>
        <begin position="96"/>
        <end position="118"/>
    </location>
</feature>